<keyword evidence="6" id="KW-0460">Magnesium</keyword>
<dbReference type="InterPro" id="IPR007581">
    <property type="entry name" value="Endonuclease-V"/>
</dbReference>
<dbReference type="EC" id="3.1.21.7" evidence="6"/>
<dbReference type="Proteomes" id="UP001594351">
    <property type="component" value="Unassembled WGS sequence"/>
</dbReference>
<comment type="subcellular location">
    <subcellularLocation>
        <location evidence="1 6">Cytoplasm</location>
    </subcellularLocation>
</comment>
<keyword evidence="5 6" id="KW-0378">Hydrolase</keyword>
<dbReference type="GO" id="GO:0043737">
    <property type="term" value="F:deoxyribonuclease V activity"/>
    <property type="evidence" value="ECO:0007669"/>
    <property type="project" value="UniProtKB-EC"/>
</dbReference>
<evidence type="ECO:0000256" key="1">
    <source>
        <dbReference type="ARBA" id="ARBA00004496"/>
    </source>
</evidence>
<dbReference type="CDD" id="cd06559">
    <property type="entry name" value="Endonuclease_V"/>
    <property type="match status" value="1"/>
</dbReference>
<comment type="caution">
    <text evidence="7">The sequence shown here is derived from an EMBL/GenBank/DDBJ whole genome shotgun (WGS) entry which is preliminary data.</text>
</comment>
<accession>A0ABV6Z1X4</accession>
<dbReference type="Pfam" id="PF04493">
    <property type="entry name" value="Endonuclease_5"/>
    <property type="match status" value="1"/>
</dbReference>
<dbReference type="NCBIfam" id="NF008629">
    <property type="entry name" value="PRK11617.1"/>
    <property type="match status" value="1"/>
</dbReference>
<evidence type="ECO:0000256" key="2">
    <source>
        <dbReference type="ARBA" id="ARBA00022490"/>
    </source>
</evidence>
<reference evidence="7 8" key="1">
    <citation type="submission" date="2024-09" db="EMBL/GenBank/DDBJ databases">
        <title>Laminarin stimulates single cell rates of sulfate reduction while oxygen inhibits transcriptomic activity in coastal marine sediment.</title>
        <authorList>
            <person name="Lindsay M."/>
            <person name="Orcutt B."/>
            <person name="Emerson D."/>
            <person name="Stepanauskas R."/>
            <person name="D'Angelo T."/>
        </authorList>
    </citation>
    <scope>NUCLEOTIDE SEQUENCE [LARGE SCALE GENOMIC DNA]</scope>
    <source>
        <strain evidence="7">SAG AM-311-K15</strain>
    </source>
</reference>
<keyword evidence="3 6" id="KW-0540">Nuclease</keyword>
<proteinExistence type="inferred from homology"/>
<dbReference type="HAMAP" id="MF_00801">
    <property type="entry name" value="Endonuclease_5"/>
    <property type="match status" value="1"/>
</dbReference>
<keyword evidence="4 6" id="KW-0255">Endonuclease</keyword>
<comment type="similarity">
    <text evidence="6">Belongs to the endonuclease V family.</text>
</comment>
<dbReference type="Gene3D" id="3.30.2170.10">
    <property type="entry name" value="archaeoglobus fulgidus dsm 4304 superfamily"/>
    <property type="match status" value="1"/>
</dbReference>
<comment type="cofactor">
    <cofactor evidence="6">
        <name>Mg(2+)</name>
        <dbReference type="ChEBI" id="CHEBI:18420"/>
    </cofactor>
</comment>
<gene>
    <name evidence="6 7" type="primary">nfi</name>
    <name evidence="7" type="ORF">ACFL27_19205</name>
</gene>
<keyword evidence="6" id="KW-0227">DNA damage</keyword>
<feature type="binding site" evidence="6">
    <location>
        <position position="38"/>
    </location>
    <ligand>
        <name>Mg(2+)</name>
        <dbReference type="ChEBI" id="CHEBI:18420"/>
    </ligand>
</feature>
<keyword evidence="8" id="KW-1185">Reference proteome</keyword>
<keyword evidence="6" id="KW-0479">Metal-binding</keyword>
<dbReference type="PANTHER" id="PTHR28511">
    <property type="entry name" value="ENDONUCLEASE V"/>
    <property type="match status" value="1"/>
</dbReference>
<dbReference type="EMBL" id="JBHPBY010000298">
    <property type="protein sequence ID" value="MFC1852331.1"/>
    <property type="molecule type" value="Genomic_DNA"/>
</dbReference>
<feature type="binding site" evidence="6">
    <location>
        <position position="108"/>
    </location>
    <ligand>
        <name>Mg(2+)</name>
        <dbReference type="ChEBI" id="CHEBI:18420"/>
    </ligand>
</feature>
<comment type="function">
    <text evidence="6">DNA repair enzyme involved in the repair of deaminated bases. Selectively cleaves double-stranded DNA at the second phosphodiester bond 3' to a deoxyinosine leaving behind the intact lesion on the nicked DNA.</text>
</comment>
<feature type="site" description="Interaction with target DNA" evidence="6">
    <location>
        <position position="78"/>
    </location>
</feature>
<evidence type="ECO:0000256" key="4">
    <source>
        <dbReference type="ARBA" id="ARBA00022759"/>
    </source>
</evidence>
<evidence type="ECO:0000256" key="3">
    <source>
        <dbReference type="ARBA" id="ARBA00022722"/>
    </source>
</evidence>
<sequence>MNWNLSASEAINIQQKLFREVELCPCAVESISIVCGCDVSYRTNNGQIIGQAAVINWEIRERVVLEQKLAVQEVVFPYIPGLLSFREIPPLLSALDALEETPHILLVDGQGIAHPRRFGLASHLGLVLQKPTIGCAKSKLIGTYNEPARQKGSMEPLFHKNEQIGTVVRSRDKKKPLFVSPGHLIDHGSAVAIILKTLGKYRLPEPLRLAHHFSRNRPAENSTR</sequence>
<protein>
    <recommendedName>
        <fullName evidence="6">Endonuclease V</fullName>
        <ecNumber evidence="6">3.1.21.7</ecNumber>
    </recommendedName>
    <alternativeName>
        <fullName evidence="6">Deoxyinosine 3'endonuclease</fullName>
    </alternativeName>
    <alternativeName>
        <fullName evidence="6">Deoxyribonuclease V</fullName>
        <shortName evidence="6">DNase V</shortName>
    </alternativeName>
</protein>
<name>A0ABV6Z1X4_UNCC1</name>
<comment type="catalytic activity">
    <reaction evidence="6">
        <text>Endonucleolytic cleavage at apurinic or apyrimidinic sites to products with a 5'-phosphate.</text>
        <dbReference type="EC" id="3.1.21.7"/>
    </reaction>
</comment>
<keyword evidence="2 6" id="KW-0963">Cytoplasm</keyword>
<evidence type="ECO:0000313" key="8">
    <source>
        <dbReference type="Proteomes" id="UP001594351"/>
    </source>
</evidence>
<evidence type="ECO:0000313" key="7">
    <source>
        <dbReference type="EMBL" id="MFC1852331.1"/>
    </source>
</evidence>
<organism evidence="7 8">
    <name type="scientific">candidate division CSSED10-310 bacterium</name>
    <dbReference type="NCBI Taxonomy" id="2855610"/>
    <lineage>
        <taxon>Bacteria</taxon>
        <taxon>Bacteria division CSSED10-310</taxon>
    </lineage>
</organism>
<dbReference type="PANTHER" id="PTHR28511:SF1">
    <property type="entry name" value="ENDONUCLEASE V"/>
    <property type="match status" value="1"/>
</dbReference>
<evidence type="ECO:0000256" key="5">
    <source>
        <dbReference type="ARBA" id="ARBA00022801"/>
    </source>
</evidence>
<evidence type="ECO:0000256" key="6">
    <source>
        <dbReference type="HAMAP-Rule" id="MF_00801"/>
    </source>
</evidence>
<keyword evidence="6" id="KW-0234">DNA repair</keyword>